<evidence type="ECO:0000256" key="8">
    <source>
        <dbReference type="ARBA" id="ARBA00023316"/>
    </source>
</evidence>
<dbReference type="PROSITE" id="PS51762">
    <property type="entry name" value="GH16_2"/>
    <property type="match status" value="1"/>
</dbReference>
<feature type="region of interest" description="Disordered" evidence="9">
    <location>
        <begin position="1"/>
        <end position="36"/>
    </location>
</feature>
<protein>
    <recommendedName>
        <fullName evidence="11">GH16 domain-containing protein</fullName>
    </recommendedName>
</protein>
<dbReference type="InterPro" id="IPR000757">
    <property type="entry name" value="Beta-glucanase-like"/>
</dbReference>
<keyword evidence="13" id="KW-1185">Reference proteome</keyword>
<dbReference type="EMBL" id="AVOT02025633">
    <property type="protein sequence ID" value="MBW0517029.1"/>
    <property type="molecule type" value="Genomic_DNA"/>
</dbReference>
<dbReference type="OrthoDB" id="412647at2759"/>
<keyword evidence="5 10" id="KW-1133">Transmembrane helix</keyword>
<dbReference type="InterPro" id="IPR005629">
    <property type="entry name" value="Skn1/Kre6/Sbg1"/>
</dbReference>
<reference evidence="12" key="1">
    <citation type="submission" date="2021-03" db="EMBL/GenBank/DDBJ databases">
        <title>Draft genome sequence of rust myrtle Austropuccinia psidii MF-1, a brazilian biotype.</title>
        <authorList>
            <person name="Quecine M.C."/>
            <person name="Pachon D.M.R."/>
            <person name="Bonatelli M.L."/>
            <person name="Correr F.H."/>
            <person name="Franceschini L.M."/>
            <person name="Leite T.F."/>
            <person name="Margarido G.R.A."/>
            <person name="Almeida C.A."/>
            <person name="Ferrarezi J.A."/>
            <person name="Labate C.A."/>
        </authorList>
    </citation>
    <scope>NUCLEOTIDE SEQUENCE</scope>
    <source>
        <strain evidence="12">MF-1</strain>
    </source>
</reference>
<evidence type="ECO:0000256" key="1">
    <source>
        <dbReference type="ARBA" id="ARBA00004606"/>
    </source>
</evidence>
<evidence type="ECO:0000256" key="6">
    <source>
        <dbReference type="ARBA" id="ARBA00023136"/>
    </source>
</evidence>
<name>A0A9Q3HVZ1_9BASI</name>
<feature type="transmembrane region" description="Helical" evidence="10">
    <location>
        <begin position="137"/>
        <end position="164"/>
    </location>
</feature>
<evidence type="ECO:0000256" key="3">
    <source>
        <dbReference type="ARBA" id="ARBA00022692"/>
    </source>
</evidence>
<keyword evidence="3 10" id="KW-0812">Transmembrane</keyword>
<comment type="caution">
    <text evidence="12">The sequence shown here is derived from an EMBL/GenBank/DDBJ whole genome shotgun (WGS) entry which is preliminary data.</text>
</comment>
<dbReference type="CDD" id="cd02180">
    <property type="entry name" value="GH16_fungal_KRE6_glucanase"/>
    <property type="match status" value="1"/>
</dbReference>
<comment type="similarity">
    <text evidence="2">Belongs to the SKN1/KRE6 family.</text>
</comment>
<feature type="compositionally biased region" description="Basic and acidic residues" evidence="9">
    <location>
        <begin position="1"/>
        <end position="15"/>
    </location>
</feature>
<comment type="subcellular location">
    <subcellularLocation>
        <location evidence="1">Membrane</location>
        <topology evidence="1">Single-pass type II membrane protein</topology>
    </subcellularLocation>
</comment>
<dbReference type="AlphaFoldDB" id="A0A9Q3HVZ1"/>
<dbReference type="Proteomes" id="UP000765509">
    <property type="component" value="Unassembled WGS sequence"/>
</dbReference>
<feature type="domain" description="GH16" evidence="11">
    <location>
        <begin position="192"/>
        <end position="576"/>
    </location>
</feature>
<keyword evidence="4" id="KW-0735">Signal-anchor</keyword>
<dbReference type="FunFam" id="2.60.120.200:FF:000135">
    <property type="entry name" value="Related to KRE6-glucan synthase subunit"/>
    <property type="match status" value="1"/>
</dbReference>
<keyword evidence="7" id="KW-0325">Glycoprotein</keyword>
<dbReference type="Gene3D" id="2.60.120.200">
    <property type="match status" value="2"/>
</dbReference>
<gene>
    <name evidence="12" type="ORF">O181_056744</name>
</gene>
<evidence type="ECO:0000313" key="13">
    <source>
        <dbReference type="Proteomes" id="UP000765509"/>
    </source>
</evidence>
<dbReference type="GO" id="GO:0006078">
    <property type="term" value="P:(1-&gt;6)-beta-D-glucan biosynthetic process"/>
    <property type="evidence" value="ECO:0007669"/>
    <property type="project" value="TreeGrafter"/>
</dbReference>
<evidence type="ECO:0000256" key="10">
    <source>
        <dbReference type="SAM" id="Phobius"/>
    </source>
</evidence>
<keyword evidence="6 10" id="KW-0472">Membrane</keyword>
<dbReference type="PANTHER" id="PTHR31361:SF15">
    <property type="entry name" value="GH16 DOMAIN-CONTAINING PROTEIN"/>
    <property type="match status" value="1"/>
</dbReference>
<evidence type="ECO:0000256" key="5">
    <source>
        <dbReference type="ARBA" id="ARBA00022989"/>
    </source>
</evidence>
<evidence type="ECO:0000259" key="11">
    <source>
        <dbReference type="PROSITE" id="PS51762"/>
    </source>
</evidence>
<sequence>MASEKDFESSNDDFKLFGVPYNTTSESSTPHQISDERSSLSRPIIINVLYNKSSHTSRPNYPHPHLPPGASSIPVLQRIEIEHRRQSKRSLMIDSLDYDDSFVELYNSDFQDEKEFLTDSEGKKNARSRLKLFSLRGILNILTLVLLVLVLVTIFGGLPIVFYYQNPSSFRELLSNGGGYNSGGPIGAGHAPVINNIPSPIDPTTPKDVLTRTGFDGKQYDLVFSDEFSTDGRTFWPGDDPYWEAVDLNYWATGDLEWYDPDAITTSNGQLQIKITQEDIQNLKFRSGMLQSWNKFCFTGGYIEVSISLPGTPTVSGFWPGAWTMGNLGRAGYGATTDGTWPYSYASCDVGILRNQTSTSGNGPEAALLADGTSLSYLPGQRLSSCTCSGSDHPGPTVNVGRGAPEIDIIEAQVTAVAGGTKVGQASQSAQFAPFDQAYNWNTEGAILNNTKVSTINSYKGGVYQEAVSVVTMIDQTAYQGSGGNFQKYGFEYTPGASGTITWSISDVPSWTLNAKTAVGPSQATQVSQRLVSEEPMYIILNLGMSETFEAVDLAHLVTPTQMLIDYVRVYQQKGLQNTGCSPENYPTEQYIHEHLNAYTNPNLTTWAQAGYTYPRNTLAGC</sequence>
<dbReference type="GO" id="GO:0015926">
    <property type="term" value="F:glucosidase activity"/>
    <property type="evidence" value="ECO:0007669"/>
    <property type="project" value="TreeGrafter"/>
</dbReference>
<accession>A0A9Q3HVZ1</accession>
<evidence type="ECO:0000256" key="4">
    <source>
        <dbReference type="ARBA" id="ARBA00022968"/>
    </source>
</evidence>
<dbReference type="InterPro" id="IPR013320">
    <property type="entry name" value="ConA-like_dom_sf"/>
</dbReference>
<dbReference type="Pfam" id="PF03935">
    <property type="entry name" value="SKN1_KRE6_Sbg1"/>
    <property type="match status" value="1"/>
</dbReference>
<evidence type="ECO:0000256" key="7">
    <source>
        <dbReference type="ARBA" id="ARBA00023180"/>
    </source>
</evidence>
<organism evidence="12 13">
    <name type="scientific">Austropuccinia psidii MF-1</name>
    <dbReference type="NCBI Taxonomy" id="1389203"/>
    <lineage>
        <taxon>Eukaryota</taxon>
        <taxon>Fungi</taxon>
        <taxon>Dikarya</taxon>
        <taxon>Basidiomycota</taxon>
        <taxon>Pucciniomycotina</taxon>
        <taxon>Pucciniomycetes</taxon>
        <taxon>Pucciniales</taxon>
        <taxon>Sphaerophragmiaceae</taxon>
        <taxon>Austropuccinia</taxon>
    </lineage>
</organism>
<dbReference type="PANTHER" id="PTHR31361">
    <property type="entry name" value="BETA-GLUCAN SYNTHESIS-ASSOCIATED PROTEIN KRE6-RELATED"/>
    <property type="match status" value="1"/>
</dbReference>
<dbReference type="GO" id="GO:0005886">
    <property type="term" value="C:plasma membrane"/>
    <property type="evidence" value="ECO:0007669"/>
    <property type="project" value="TreeGrafter"/>
</dbReference>
<keyword evidence="8" id="KW-0961">Cell wall biogenesis/degradation</keyword>
<evidence type="ECO:0000256" key="9">
    <source>
        <dbReference type="SAM" id="MobiDB-lite"/>
    </source>
</evidence>
<evidence type="ECO:0000313" key="12">
    <source>
        <dbReference type="EMBL" id="MBW0517029.1"/>
    </source>
</evidence>
<dbReference type="GO" id="GO:0005789">
    <property type="term" value="C:endoplasmic reticulum membrane"/>
    <property type="evidence" value="ECO:0007669"/>
    <property type="project" value="TreeGrafter"/>
</dbReference>
<proteinExistence type="inferred from homology"/>
<evidence type="ECO:0000256" key="2">
    <source>
        <dbReference type="ARBA" id="ARBA00010962"/>
    </source>
</evidence>
<dbReference type="SUPFAM" id="SSF49899">
    <property type="entry name" value="Concanavalin A-like lectins/glucanases"/>
    <property type="match status" value="1"/>
</dbReference>
<feature type="compositionally biased region" description="Polar residues" evidence="9">
    <location>
        <begin position="21"/>
        <end position="32"/>
    </location>
</feature>
<dbReference type="GO" id="GO:0031505">
    <property type="term" value="P:fungal-type cell wall organization"/>
    <property type="evidence" value="ECO:0007669"/>
    <property type="project" value="TreeGrafter"/>
</dbReference>